<evidence type="ECO:0000256" key="8">
    <source>
        <dbReference type="SAM" id="SignalP"/>
    </source>
</evidence>
<dbReference type="GO" id="GO:0016020">
    <property type="term" value="C:membrane"/>
    <property type="evidence" value="ECO:0007669"/>
    <property type="project" value="UniProtKB-SubCell"/>
</dbReference>
<dbReference type="PROSITE" id="PS51257">
    <property type="entry name" value="PROKAR_LIPOPROTEIN"/>
    <property type="match status" value="1"/>
</dbReference>
<feature type="chain" id="PRO_5041405733" description="Lipoprotein" evidence="8">
    <location>
        <begin position="20"/>
        <end position="298"/>
    </location>
</feature>
<feature type="lipid moiety-binding region" description="S-diacylglycerol cysteine" evidence="7">
    <location>
        <position position="20"/>
    </location>
</feature>
<comment type="subcellular location">
    <subcellularLocation>
        <location evidence="1">Membrane</location>
        <topology evidence="1">Lipid-anchor</topology>
    </subcellularLocation>
</comment>
<keyword evidence="2 8" id="KW-0732">Signal</keyword>
<comment type="similarity">
    <text evidence="6">Belongs to the nlpA lipoprotein family.</text>
</comment>
<dbReference type="CDD" id="cd13597">
    <property type="entry name" value="PBP2_lipoprotein_Tp32"/>
    <property type="match status" value="1"/>
</dbReference>
<proteinExistence type="inferred from homology"/>
<dbReference type="EMBL" id="AGEL01000006">
    <property type="protein sequence ID" value="EHO17059.1"/>
    <property type="molecule type" value="Genomic_DNA"/>
</dbReference>
<evidence type="ECO:0000313" key="10">
    <source>
        <dbReference type="Proteomes" id="UP000018466"/>
    </source>
</evidence>
<evidence type="ECO:0000256" key="3">
    <source>
        <dbReference type="ARBA" id="ARBA00023136"/>
    </source>
</evidence>
<comment type="caution">
    <text evidence="9">The sequence shown here is derived from an EMBL/GenBank/DDBJ whole genome shotgun (WGS) entry which is preliminary data.</text>
</comment>
<dbReference type="PIRSF" id="PIRSF002854">
    <property type="entry name" value="MetQ"/>
    <property type="match status" value="1"/>
</dbReference>
<protein>
    <recommendedName>
        <fullName evidence="6">Lipoprotein</fullName>
    </recommendedName>
</protein>
<dbReference type="Pfam" id="PF03180">
    <property type="entry name" value="Lipoprotein_9"/>
    <property type="match status" value="1"/>
</dbReference>
<gene>
    <name evidence="9" type="ORF">HMPREF9623_00658</name>
</gene>
<reference evidence="9 10" key="1">
    <citation type="submission" date="2011-10" db="EMBL/GenBank/DDBJ databases">
        <title>The Genome Sequence of Lachnospiraceae bacterium ACC2.</title>
        <authorList>
            <consortium name="The Broad Institute Genome Sequencing Platform"/>
            <person name="Earl A."/>
            <person name="Ward D."/>
            <person name="Feldgarden M."/>
            <person name="Gevers D."/>
            <person name="Sizova M."/>
            <person name="Hazen A."/>
            <person name="Epstein S."/>
            <person name="Young S.K."/>
            <person name="Zeng Q."/>
            <person name="Gargeya S."/>
            <person name="Fitzgerald M."/>
            <person name="Haas B."/>
            <person name="Abouelleil A."/>
            <person name="Alvarado L."/>
            <person name="Arachchi H.M."/>
            <person name="Berlin A."/>
            <person name="Brown A."/>
            <person name="Chapman S.B."/>
            <person name="Chen Z."/>
            <person name="Dunbar C."/>
            <person name="Freedman E."/>
            <person name="Gearin G."/>
            <person name="Goldberg J."/>
            <person name="Griggs A."/>
            <person name="Gujja S."/>
            <person name="Heiman D."/>
            <person name="Howarth C."/>
            <person name="Larson L."/>
            <person name="Lui A."/>
            <person name="MacDonald P.J.P."/>
            <person name="Montmayeur A."/>
            <person name="Murphy C."/>
            <person name="Neiman D."/>
            <person name="Pearson M."/>
            <person name="Priest M."/>
            <person name="Roberts A."/>
            <person name="Saif S."/>
            <person name="Shea T."/>
            <person name="Shenoy N."/>
            <person name="Sisk P."/>
            <person name="Stolte C."/>
            <person name="Sykes S."/>
            <person name="Wortman J."/>
            <person name="Nusbaum C."/>
            <person name="Birren B."/>
        </authorList>
    </citation>
    <scope>NUCLEOTIDE SEQUENCE [LARGE SCALE GENOMIC DNA]</scope>
    <source>
        <strain evidence="9 10">ACC2</strain>
    </source>
</reference>
<evidence type="ECO:0000256" key="1">
    <source>
        <dbReference type="ARBA" id="ARBA00004635"/>
    </source>
</evidence>
<dbReference type="PANTHER" id="PTHR30429:SF0">
    <property type="entry name" value="METHIONINE-BINDING LIPOPROTEIN METQ"/>
    <property type="match status" value="1"/>
</dbReference>
<evidence type="ECO:0000256" key="7">
    <source>
        <dbReference type="PIRSR" id="PIRSR002854-1"/>
    </source>
</evidence>
<sequence length="298" mass="31239">MKKKVFFAAALLGLSLLTACGSQKKAESSAAGDSSVAGSSAAGSSEAGSSAAAASGDKVITVGASPSPHAEILAAAKDALKAEGYELKVVEYTDYVQPNLALESKSLDANYFQHLPYLENFNKERGTKLVSAAAIHYEPFGIYAGKSKDLKNIQDGAKIAVPNDVTNEARALLLLADQGLIKLKNNTDINATKQDIVENPHKIEIVEVEAAQVPRSLPDVDFGVINGNFAIAAGLKVSDALAAESADSVAAKTYANIIAVREGDENSDKTKALVKALTTAEIKQFIENKYQGAVVPIF</sequence>
<keyword evidence="3" id="KW-0472">Membrane</keyword>
<dbReference type="RefSeq" id="WP_009532491.1">
    <property type="nucleotide sequence ID" value="NZ_JH590862.1"/>
</dbReference>
<keyword evidence="4" id="KW-0564">Palmitate</keyword>
<dbReference type="Gene3D" id="3.40.190.10">
    <property type="entry name" value="Periplasmic binding protein-like II"/>
    <property type="match status" value="2"/>
</dbReference>
<evidence type="ECO:0000313" key="9">
    <source>
        <dbReference type="EMBL" id="EHO17059.1"/>
    </source>
</evidence>
<accession>A0AA36Y527</accession>
<keyword evidence="10" id="KW-1185">Reference proteome</keyword>
<dbReference type="GeneID" id="86940436"/>
<dbReference type="PANTHER" id="PTHR30429">
    <property type="entry name" value="D-METHIONINE-BINDING LIPOPROTEIN METQ"/>
    <property type="match status" value="1"/>
</dbReference>
<organism evidence="9 10">
    <name type="scientific">Stomatobaculum longum</name>
    <dbReference type="NCBI Taxonomy" id="796942"/>
    <lineage>
        <taxon>Bacteria</taxon>
        <taxon>Bacillati</taxon>
        <taxon>Bacillota</taxon>
        <taxon>Clostridia</taxon>
        <taxon>Lachnospirales</taxon>
        <taxon>Lachnospiraceae</taxon>
        <taxon>Stomatobaculum</taxon>
    </lineage>
</organism>
<name>A0AA36Y527_9FIRM</name>
<keyword evidence="5 6" id="KW-0449">Lipoprotein</keyword>
<evidence type="ECO:0000256" key="6">
    <source>
        <dbReference type="PIRNR" id="PIRNR002854"/>
    </source>
</evidence>
<dbReference type="AlphaFoldDB" id="A0AA36Y527"/>
<dbReference type="Proteomes" id="UP000018466">
    <property type="component" value="Unassembled WGS sequence"/>
</dbReference>
<evidence type="ECO:0000256" key="5">
    <source>
        <dbReference type="ARBA" id="ARBA00023288"/>
    </source>
</evidence>
<feature type="signal peptide" evidence="8">
    <location>
        <begin position="1"/>
        <end position="19"/>
    </location>
</feature>
<evidence type="ECO:0000256" key="4">
    <source>
        <dbReference type="ARBA" id="ARBA00023139"/>
    </source>
</evidence>
<dbReference type="SUPFAM" id="SSF53850">
    <property type="entry name" value="Periplasmic binding protein-like II"/>
    <property type="match status" value="1"/>
</dbReference>
<dbReference type="InterPro" id="IPR004872">
    <property type="entry name" value="Lipoprotein_NlpA"/>
</dbReference>
<evidence type="ECO:0000256" key="2">
    <source>
        <dbReference type="ARBA" id="ARBA00022729"/>
    </source>
</evidence>